<dbReference type="InterPro" id="IPR006694">
    <property type="entry name" value="Fatty_acid_hydroxylase"/>
</dbReference>
<keyword evidence="8" id="KW-0862">Zinc</keyword>
<proteinExistence type="predicted"/>
<feature type="transmembrane region" description="Helical" evidence="14">
    <location>
        <begin position="59"/>
        <end position="79"/>
    </location>
</feature>
<name>A0A098QTQ8_9SPIO</name>
<comment type="cofactor">
    <cofactor evidence="1">
        <name>Zn(2+)</name>
        <dbReference type="ChEBI" id="CHEBI:29105"/>
    </cofactor>
</comment>
<reference evidence="16 17" key="1">
    <citation type="submission" date="2014-05" db="EMBL/GenBank/DDBJ databases">
        <title>De novo Genome Sequence of Spirocheata sp.</title>
        <authorList>
            <person name="Shivani Y."/>
            <person name="Subhash Y."/>
            <person name="Tushar L."/>
            <person name="Sasikala C."/>
            <person name="Ramana C.V."/>
        </authorList>
    </citation>
    <scope>NUCLEOTIDE SEQUENCE [LARGE SCALE GENOMIC DNA]</scope>
    <source>
        <strain evidence="16 17">JC230</strain>
    </source>
</reference>
<keyword evidence="9 14" id="KW-1133">Transmembrane helix</keyword>
<feature type="transmembrane region" description="Helical" evidence="14">
    <location>
        <begin position="114"/>
        <end position="133"/>
    </location>
</feature>
<gene>
    <name evidence="16" type="ORF">DC28_13510</name>
</gene>
<dbReference type="InterPro" id="IPR014430">
    <property type="entry name" value="Scs7"/>
</dbReference>
<keyword evidence="12 14" id="KW-0472">Membrane</keyword>
<keyword evidence="11" id="KW-0443">Lipid metabolism</keyword>
<evidence type="ECO:0000259" key="15">
    <source>
        <dbReference type="Pfam" id="PF04116"/>
    </source>
</evidence>
<organism evidence="16 17">
    <name type="scientific">Spirochaeta lutea</name>
    <dbReference type="NCBI Taxonomy" id="1480694"/>
    <lineage>
        <taxon>Bacteria</taxon>
        <taxon>Pseudomonadati</taxon>
        <taxon>Spirochaetota</taxon>
        <taxon>Spirochaetia</taxon>
        <taxon>Spirochaetales</taxon>
        <taxon>Spirochaetaceae</taxon>
        <taxon>Spirochaeta</taxon>
    </lineage>
</organism>
<evidence type="ECO:0000256" key="10">
    <source>
        <dbReference type="ARBA" id="ARBA00023002"/>
    </source>
</evidence>
<feature type="domain" description="Fatty acid hydroxylase" evidence="15">
    <location>
        <begin position="66"/>
        <end position="209"/>
    </location>
</feature>
<evidence type="ECO:0000256" key="6">
    <source>
        <dbReference type="ARBA" id="ARBA00022824"/>
    </source>
</evidence>
<evidence type="ECO:0000313" key="17">
    <source>
        <dbReference type="Proteomes" id="UP000029692"/>
    </source>
</evidence>
<evidence type="ECO:0000256" key="9">
    <source>
        <dbReference type="ARBA" id="ARBA00022989"/>
    </source>
</evidence>
<evidence type="ECO:0000256" key="14">
    <source>
        <dbReference type="SAM" id="Phobius"/>
    </source>
</evidence>
<dbReference type="GO" id="GO:0080132">
    <property type="term" value="F:fatty acid 2-hydroxylase activity"/>
    <property type="evidence" value="ECO:0007669"/>
    <property type="project" value="InterPro"/>
</dbReference>
<evidence type="ECO:0000256" key="2">
    <source>
        <dbReference type="ARBA" id="ARBA00004477"/>
    </source>
</evidence>
<evidence type="ECO:0000256" key="8">
    <source>
        <dbReference type="ARBA" id="ARBA00022833"/>
    </source>
</evidence>
<comment type="caution">
    <text evidence="16">The sequence shown here is derived from an EMBL/GenBank/DDBJ whole genome shotgun (WGS) entry which is preliminary data.</text>
</comment>
<keyword evidence="4 14" id="KW-0812">Transmembrane</keyword>
<dbReference type="eggNOG" id="COG3000">
    <property type="taxonomic scope" value="Bacteria"/>
</dbReference>
<evidence type="ECO:0000256" key="11">
    <source>
        <dbReference type="ARBA" id="ARBA00023098"/>
    </source>
</evidence>
<keyword evidence="7" id="KW-0276">Fatty acid metabolism</keyword>
<evidence type="ECO:0000256" key="7">
    <source>
        <dbReference type="ARBA" id="ARBA00022832"/>
    </source>
</evidence>
<keyword evidence="17" id="KW-1185">Reference proteome</keyword>
<dbReference type="Pfam" id="PF04116">
    <property type="entry name" value="FA_hydroxylase"/>
    <property type="match status" value="1"/>
</dbReference>
<dbReference type="PANTHER" id="PTHR12863">
    <property type="entry name" value="FATTY ACID HYDROXYLASE"/>
    <property type="match status" value="1"/>
</dbReference>
<evidence type="ECO:0000256" key="13">
    <source>
        <dbReference type="ARBA" id="ARBA00023160"/>
    </source>
</evidence>
<evidence type="ECO:0000256" key="5">
    <source>
        <dbReference type="ARBA" id="ARBA00022723"/>
    </source>
</evidence>
<comment type="subcellular location">
    <subcellularLocation>
        <location evidence="2">Endoplasmic reticulum membrane</location>
        <topology evidence="2">Multi-pass membrane protein</topology>
    </subcellularLocation>
</comment>
<evidence type="ECO:0000313" key="16">
    <source>
        <dbReference type="EMBL" id="KGE70951.1"/>
    </source>
</evidence>
<keyword evidence="3" id="KW-0444">Lipid biosynthesis</keyword>
<dbReference type="GO" id="GO:0006633">
    <property type="term" value="P:fatty acid biosynthetic process"/>
    <property type="evidence" value="ECO:0007669"/>
    <property type="project" value="UniProtKB-KW"/>
</dbReference>
<keyword evidence="5" id="KW-0479">Metal-binding</keyword>
<evidence type="ECO:0000256" key="3">
    <source>
        <dbReference type="ARBA" id="ARBA00022516"/>
    </source>
</evidence>
<dbReference type="STRING" id="1480694.DC28_13510"/>
<feature type="transmembrane region" description="Helical" evidence="14">
    <location>
        <begin position="145"/>
        <end position="163"/>
    </location>
</feature>
<keyword evidence="6" id="KW-0256">Endoplasmic reticulum</keyword>
<dbReference type="AlphaFoldDB" id="A0A098QTQ8"/>
<dbReference type="RefSeq" id="WP_037549573.1">
    <property type="nucleotide sequence ID" value="NZ_JNUP01000071.1"/>
</dbReference>
<dbReference type="Proteomes" id="UP000029692">
    <property type="component" value="Unassembled WGS sequence"/>
</dbReference>
<evidence type="ECO:0000256" key="12">
    <source>
        <dbReference type="ARBA" id="ARBA00023136"/>
    </source>
</evidence>
<accession>A0A098QTQ8</accession>
<dbReference type="GO" id="GO:0016020">
    <property type="term" value="C:membrane"/>
    <property type="evidence" value="ECO:0007669"/>
    <property type="project" value="InterPro"/>
</dbReference>
<sequence>MADTHKPSTSREAMRIFKSDFLEFFTHIHPGMVLAIWVPIIGIFLYLSGVNALPGVFPWYAIAGYVLGIGIWTLAEYVLHRWLFHYHAKSEAGKRITFIFHGVHHMQPMVKTRLVMPPMVSLPLGALFFGLYYLVFDLILNAPHWLYPTFAGFATGYLAYDMIHYSVHHFNLKGRFFKWVRKHHMEHHVQTPDERFGVTSPTWDYVFHTEPSKTPKKEKEQADS</sequence>
<keyword evidence="13" id="KW-0275">Fatty acid biosynthesis</keyword>
<dbReference type="EMBL" id="JNUP01000071">
    <property type="protein sequence ID" value="KGE70951.1"/>
    <property type="molecule type" value="Genomic_DNA"/>
</dbReference>
<feature type="transmembrane region" description="Helical" evidence="14">
    <location>
        <begin position="21"/>
        <end position="47"/>
    </location>
</feature>
<evidence type="ECO:0000256" key="1">
    <source>
        <dbReference type="ARBA" id="ARBA00001947"/>
    </source>
</evidence>
<protein>
    <recommendedName>
        <fullName evidence="15">Fatty acid hydroxylase domain-containing protein</fullName>
    </recommendedName>
</protein>
<dbReference type="PANTHER" id="PTHR12863:SF1">
    <property type="entry name" value="FATTY ACID 2-HYDROXYLASE"/>
    <property type="match status" value="1"/>
</dbReference>
<evidence type="ECO:0000256" key="4">
    <source>
        <dbReference type="ARBA" id="ARBA00022692"/>
    </source>
</evidence>
<dbReference type="GO" id="GO:0005506">
    <property type="term" value="F:iron ion binding"/>
    <property type="evidence" value="ECO:0007669"/>
    <property type="project" value="InterPro"/>
</dbReference>
<keyword evidence="10" id="KW-0560">Oxidoreductase</keyword>